<keyword evidence="2" id="KW-1185">Reference proteome</keyword>
<protein>
    <submittedName>
        <fullName evidence="1">Uncharacterized protein</fullName>
    </submittedName>
</protein>
<evidence type="ECO:0000313" key="2">
    <source>
        <dbReference type="Proteomes" id="UP000026915"/>
    </source>
</evidence>
<dbReference type="Gramene" id="EOY17501">
    <property type="protein sequence ID" value="EOY17501"/>
    <property type="gene ID" value="TCM_036717"/>
</dbReference>
<dbReference type="HOGENOM" id="CLU_2676101_0_0_1"/>
<accession>A0A061FK98</accession>
<proteinExistence type="predicted"/>
<sequence length="75" mass="8471">MSDSVQLPSHGGMIHSSSFDGCLATHLMPKELGHVSLMSQFYVIFMFIDIEHVYHDVANAWRILMNIMDECTNVA</sequence>
<dbReference type="AlphaFoldDB" id="A0A061FK98"/>
<reference evidence="1 2" key="1">
    <citation type="journal article" date="2013" name="Genome Biol.">
        <title>The genome sequence of the most widely cultivated cacao type and its use to identify candidate genes regulating pod color.</title>
        <authorList>
            <person name="Motamayor J.C."/>
            <person name="Mockaitis K."/>
            <person name="Schmutz J."/>
            <person name="Haiminen N."/>
            <person name="Iii D.L."/>
            <person name="Cornejo O."/>
            <person name="Findley S.D."/>
            <person name="Zheng P."/>
            <person name="Utro F."/>
            <person name="Royaert S."/>
            <person name="Saski C."/>
            <person name="Jenkins J."/>
            <person name="Podicheti R."/>
            <person name="Zhao M."/>
            <person name="Scheffler B.E."/>
            <person name="Stack J.C."/>
            <person name="Feltus F.A."/>
            <person name="Mustiga G.M."/>
            <person name="Amores F."/>
            <person name="Phillips W."/>
            <person name="Marelli J.P."/>
            <person name="May G.D."/>
            <person name="Shapiro H."/>
            <person name="Ma J."/>
            <person name="Bustamante C.D."/>
            <person name="Schnell R.J."/>
            <person name="Main D."/>
            <person name="Gilbert D."/>
            <person name="Parida L."/>
            <person name="Kuhn D.N."/>
        </authorList>
    </citation>
    <scope>NUCLEOTIDE SEQUENCE [LARGE SCALE GENOMIC DNA]</scope>
    <source>
        <strain evidence="2">cv. Matina 1-6</strain>
    </source>
</reference>
<name>A0A061FK98_THECC</name>
<organism evidence="1 2">
    <name type="scientific">Theobroma cacao</name>
    <name type="common">Cacao</name>
    <name type="synonym">Cocoa</name>
    <dbReference type="NCBI Taxonomy" id="3641"/>
    <lineage>
        <taxon>Eukaryota</taxon>
        <taxon>Viridiplantae</taxon>
        <taxon>Streptophyta</taxon>
        <taxon>Embryophyta</taxon>
        <taxon>Tracheophyta</taxon>
        <taxon>Spermatophyta</taxon>
        <taxon>Magnoliopsida</taxon>
        <taxon>eudicotyledons</taxon>
        <taxon>Gunneridae</taxon>
        <taxon>Pentapetalae</taxon>
        <taxon>rosids</taxon>
        <taxon>malvids</taxon>
        <taxon>Malvales</taxon>
        <taxon>Malvaceae</taxon>
        <taxon>Byttnerioideae</taxon>
        <taxon>Theobroma</taxon>
    </lineage>
</organism>
<gene>
    <name evidence="1" type="ORF">TCM_036717</name>
</gene>
<dbReference type="EMBL" id="CM001886">
    <property type="protein sequence ID" value="EOY17501.1"/>
    <property type="molecule type" value="Genomic_DNA"/>
</dbReference>
<evidence type="ECO:0000313" key="1">
    <source>
        <dbReference type="EMBL" id="EOY17501.1"/>
    </source>
</evidence>
<dbReference type="InParanoid" id="A0A061FK98"/>
<dbReference type="Proteomes" id="UP000026915">
    <property type="component" value="Chromosome 8"/>
</dbReference>